<dbReference type="GO" id="GO:0055085">
    <property type="term" value="P:transmembrane transport"/>
    <property type="evidence" value="ECO:0007669"/>
    <property type="project" value="InterPro"/>
</dbReference>
<feature type="domain" description="STAS" evidence="6">
    <location>
        <begin position="435"/>
        <end position="544"/>
    </location>
</feature>
<sequence>MTMQIFQPLRLHNLRGDLFGGLTAAIVALPLALAFGVASGAGPTAGLYGAILTGFFAALFGGTPAQVTGPTGPMTVVMATVFTKLIAQNPEHGLAMAFTAVMLSGVFQILFGILRLGQFITLMPYSVISGFMSGIGVIIVTLQIAPLLGHPASSGVVPALQQLPTVLAHPEPTAAGLGILTLMIVFGWPKHLARIVPSPLVALIFCTALSVLVFGGSEIARIGEIPQGLPQIQWPRLNVNQLKSIVGYGLMLAILGAIDSLLTSLVADNITRTRHNSEKELIGQGIGNLLSGLFGGLPGAGATMRTVINVHAGGQTRLSGMFHALVLLSIVLWAGGITSQIPHAVLAGILIKVGMRIIDWDFLWRVCQVSTRATVVTYGVLLLTVFVDLITAVAVGAFVANILTIQRLTSLQIEKVRAVQHPADDPEVSLTPEEAHLLQQARGRVLLIQISGPMSYGAARTIAFHMGRSHEAIILDLSQVPLIGVTASLTVEKEVKAARQQRQREIYIVGAQGQVADRLRRFKVHNALPSNHFLPTCYRALTLALETLGEDITSVNFVNPPFCHLPPYPMMTASAAAPAQEEVASSQAIS</sequence>
<reference evidence="7 8" key="1">
    <citation type="submission" date="2018-11" db="EMBL/GenBank/DDBJ databases">
        <title>Whole genome sequencing of an environmental sample.</title>
        <authorList>
            <person name="Sarangi A.N."/>
            <person name="Singh D."/>
            <person name="Tripathy S."/>
        </authorList>
    </citation>
    <scope>NUCLEOTIDE SEQUENCE [LARGE SCALE GENOMIC DNA]</scope>
    <source>
        <strain evidence="7 8">Lakshadweep</strain>
    </source>
</reference>
<keyword evidence="8" id="KW-1185">Reference proteome</keyword>
<dbReference type="OrthoDB" id="9771198at2"/>
<dbReference type="PANTHER" id="PTHR11814">
    <property type="entry name" value="SULFATE TRANSPORTER"/>
    <property type="match status" value="1"/>
</dbReference>
<dbReference type="InterPro" id="IPR036513">
    <property type="entry name" value="STAS_dom_sf"/>
</dbReference>
<comment type="caution">
    <text evidence="7">The sequence shown here is derived from an EMBL/GenBank/DDBJ whole genome shotgun (WGS) entry which is preliminary data.</text>
</comment>
<keyword evidence="3 5" id="KW-1133">Transmembrane helix</keyword>
<keyword evidence="2 5" id="KW-0812">Transmembrane</keyword>
<dbReference type="PROSITE" id="PS50801">
    <property type="entry name" value="STAS"/>
    <property type="match status" value="1"/>
</dbReference>
<dbReference type="EMBL" id="QVFV01000001">
    <property type="protein sequence ID" value="RZM82598.1"/>
    <property type="molecule type" value="Genomic_DNA"/>
</dbReference>
<dbReference type="Pfam" id="PF00916">
    <property type="entry name" value="Sulfate_transp"/>
    <property type="match status" value="1"/>
</dbReference>
<dbReference type="Pfam" id="PF01740">
    <property type="entry name" value="STAS"/>
    <property type="match status" value="1"/>
</dbReference>
<feature type="transmembrane region" description="Helical" evidence="5">
    <location>
        <begin position="288"/>
        <end position="308"/>
    </location>
</feature>
<dbReference type="Gene3D" id="3.30.750.24">
    <property type="entry name" value="STAS domain"/>
    <property type="match status" value="1"/>
</dbReference>
<dbReference type="InterPro" id="IPR002645">
    <property type="entry name" value="STAS_dom"/>
</dbReference>
<evidence type="ECO:0000313" key="7">
    <source>
        <dbReference type="EMBL" id="RZM82598.1"/>
    </source>
</evidence>
<keyword evidence="4 5" id="KW-0472">Membrane</keyword>
<dbReference type="InterPro" id="IPR001902">
    <property type="entry name" value="SLC26A/SulP_fam"/>
</dbReference>
<organism evidence="7 8">
    <name type="scientific">Leptolyngbya iicbica LK</name>
    <dbReference type="NCBI Taxonomy" id="2294035"/>
    <lineage>
        <taxon>Bacteria</taxon>
        <taxon>Bacillati</taxon>
        <taxon>Cyanobacteriota</taxon>
        <taxon>Cyanophyceae</taxon>
        <taxon>Leptolyngbyales</taxon>
        <taxon>Leptolyngbyaceae</taxon>
        <taxon>Leptolyngbya group</taxon>
        <taxon>Leptolyngbya</taxon>
        <taxon>Leptolyngbya iicbica</taxon>
    </lineage>
</organism>
<dbReference type="CDD" id="cd07042">
    <property type="entry name" value="STAS_SulP_like_sulfate_transporter"/>
    <property type="match status" value="1"/>
</dbReference>
<gene>
    <name evidence="7" type="ORF">DYY88_05020</name>
</gene>
<feature type="transmembrane region" description="Helical" evidence="5">
    <location>
        <begin position="200"/>
        <end position="220"/>
    </location>
</feature>
<dbReference type="AlphaFoldDB" id="A0A4Q7EHT5"/>
<evidence type="ECO:0000256" key="2">
    <source>
        <dbReference type="ARBA" id="ARBA00022692"/>
    </source>
</evidence>
<evidence type="ECO:0000259" key="6">
    <source>
        <dbReference type="PROSITE" id="PS50801"/>
    </source>
</evidence>
<feature type="transmembrane region" description="Helical" evidence="5">
    <location>
        <begin position="44"/>
        <end position="60"/>
    </location>
</feature>
<evidence type="ECO:0000256" key="5">
    <source>
        <dbReference type="SAM" id="Phobius"/>
    </source>
</evidence>
<feature type="transmembrane region" description="Helical" evidence="5">
    <location>
        <begin position="245"/>
        <end position="267"/>
    </location>
</feature>
<feature type="transmembrane region" description="Helical" evidence="5">
    <location>
        <begin position="168"/>
        <end position="188"/>
    </location>
</feature>
<dbReference type="InterPro" id="IPR011547">
    <property type="entry name" value="SLC26A/SulP_dom"/>
</dbReference>
<feature type="transmembrane region" description="Helical" evidence="5">
    <location>
        <begin position="93"/>
        <end position="114"/>
    </location>
</feature>
<protein>
    <submittedName>
        <fullName evidence="7">SulP family inorganic anion transporter</fullName>
    </submittedName>
</protein>
<evidence type="ECO:0000256" key="1">
    <source>
        <dbReference type="ARBA" id="ARBA00004141"/>
    </source>
</evidence>
<evidence type="ECO:0000313" key="8">
    <source>
        <dbReference type="Proteomes" id="UP000292459"/>
    </source>
</evidence>
<dbReference type="SUPFAM" id="SSF52091">
    <property type="entry name" value="SpoIIaa-like"/>
    <property type="match status" value="1"/>
</dbReference>
<feature type="transmembrane region" description="Helical" evidence="5">
    <location>
        <begin position="126"/>
        <end position="148"/>
    </location>
</feature>
<evidence type="ECO:0000256" key="3">
    <source>
        <dbReference type="ARBA" id="ARBA00022989"/>
    </source>
</evidence>
<dbReference type="GO" id="GO:0016020">
    <property type="term" value="C:membrane"/>
    <property type="evidence" value="ECO:0007669"/>
    <property type="project" value="UniProtKB-SubCell"/>
</dbReference>
<proteinExistence type="predicted"/>
<comment type="subcellular location">
    <subcellularLocation>
        <location evidence="1">Membrane</location>
        <topology evidence="1">Multi-pass membrane protein</topology>
    </subcellularLocation>
</comment>
<accession>A0A4Q7EHT5</accession>
<dbReference type="Proteomes" id="UP000292459">
    <property type="component" value="Unassembled WGS sequence"/>
</dbReference>
<feature type="transmembrane region" description="Helical" evidence="5">
    <location>
        <begin position="375"/>
        <end position="403"/>
    </location>
</feature>
<name>A0A4Q7EHT5_9CYAN</name>
<evidence type="ECO:0000256" key="4">
    <source>
        <dbReference type="ARBA" id="ARBA00023136"/>
    </source>
</evidence>